<evidence type="ECO:0000256" key="1">
    <source>
        <dbReference type="SAM" id="MobiDB-lite"/>
    </source>
</evidence>
<feature type="region of interest" description="Disordered" evidence="1">
    <location>
        <begin position="224"/>
        <end position="333"/>
    </location>
</feature>
<protein>
    <submittedName>
        <fullName evidence="2">Uncharacterized protein</fullName>
    </submittedName>
</protein>
<feature type="compositionally biased region" description="Acidic residues" evidence="1">
    <location>
        <begin position="458"/>
        <end position="477"/>
    </location>
</feature>
<evidence type="ECO:0000313" key="2">
    <source>
        <dbReference type="EMBL" id="KAJ7374969.1"/>
    </source>
</evidence>
<comment type="caution">
    <text evidence="2">The sequence shown here is derived from an EMBL/GenBank/DDBJ whole genome shotgun (WGS) entry which is preliminary data.</text>
</comment>
<accession>A0A9X0CVK1</accession>
<organism evidence="2 3">
    <name type="scientific">Desmophyllum pertusum</name>
    <dbReference type="NCBI Taxonomy" id="174260"/>
    <lineage>
        <taxon>Eukaryota</taxon>
        <taxon>Metazoa</taxon>
        <taxon>Cnidaria</taxon>
        <taxon>Anthozoa</taxon>
        <taxon>Hexacorallia</taxon>
        <taxon>Scleractinia</taxon>
        <taxon>Caryophylliina</taxon>
        <taxon>Caryophylliidae</taxon>
        <taxon>Desmophyllum</taxon>
    </lineage>
</organism>
<keyword evidence="3" id="KW-1185">Reference proteome</keyword>
<feature type="region of interest" description="Disordered" evidence="1">
    <location>
        <begin position="438"/>
        <end position="477"/>
    </location>
</feature>
<dbReference type="EMBL" id="MU826826">
    <property type="protein sequence ID" value="KAJ7374969.1"/>
    <property type="molecule type" value="Genomic_DNA"/>
</dbReference>
<feature type="region of interest" description="Disordered" evidence="1">
    <location>
        <begin position="352"/>
        <end position="380"/>
    </location>
</feature>
<feature type="region of interest" description="Disordered" evidence="1">
    <location>
        <begin position="136"/>
        <end position="195"/>
    </location>
</feature>
<feature type="compositionally biased region" description="Polar residues" evidence="1">
    <location>
        <begin position="24"/>
        <end position="46"/>
    </location>
</feature>
<name>A0A9X0CVK1_9CNID</name>
<feature type="compositionally biased region" description="Basic and acidic residues" evidence="1">
    <location>
        <begin position="176"/>
        <end position="194"/>
    </location>
</feature>
<dbReference type="Proteomes" id="UP001163046">
    <property type="component" value="Unassembled WGS sequence"/>
</dbReference>
<gene>
    <name evidence="2" type="ORF">OS493_001694</name>
</gene>
<feature type="compositionally biased region" description="Basic and acidic residues" evidence="1">
    <location>
        <begin position="305"/>
        <end position="316"/>
    </location>
</feature>
<feature type="compositionally biased region" description="Acidic residues" evidence="1">
    <location>
        <begin position="228"/>
        <end position="241"/>
    </location>
</feature>
<feature type="region of interest" description="Disordered" evidence="1">
    <location>
        <begin position="1"/>
        <end position="61"/>
    </location>
</feature>
<dbReference type="AlphaFoldDB" id="A0A9X0CVK1"/>
<feature type="compositionally biased region" description="Polar residues" evidence="1">
    <location>
        <begin position="242"/>
        <end position="254"/>
    </location>
</feature>
<sequence>MYHAGVRTTNIKDAIKRRRERGSTGVSSTPKTKPSPIQNAKHSTTLPGKGPANKKRSHRAQNDYEMVDSIVSDKSNTVSTLPNSRGDYKDAIIEIEIPDEQNMAERLPATKLLPQDEQEQQYDLPIFVNDNDSLPVDNGPVIPDHEESEEESADEKTSTNSFIPHETQGNGLTREGSLEGSKRGEELVHDHKGSVDGVVNHIYEKPPDEYVPSYDEIHRRDEARLNLEDEDTAVENTDEISTENSLIPHNTQENTELKREGSLEGSMSRKDAESELGSIDGITNRIYENAPDEYDPSFVEIPGNDEVRLFLGERHPSSSSSSSSDTEVGSVEFSTEFNPVIDQEDVSCAVGDAPLEGALPSNSDETPVRRTAKKVEPREFDDDVKNDEDFERIMTYRRAKVDVMQRAADGFKIQTSSVQTSSSQSMWQKVRGKIHKGSYKVTKHGVTQDGVTQHDGASDESENKDDVSDDVDDIELV</sequence>
<feature type="compositionally biased region" description="Basic and acidic residues" evidence="1">
    <location>
        <begin position="255"/>
        <end position="273"/>
    </location>
</feature>
<proteinExistence type="predicted"/>
<feature type="compositionally biased region" description="Polar residues" evidence="1">
    <location>
        <begin position="158"/>
        <end position="171"/>
    </location>
</feature>
<reference evidence="2" key="1">
    <citation type="submission" date="2023-01" db="EMBL/GenBank/DDBJ databases">
        <title>Genome assembly of the deep-sea coral Lophelia pertusa.</title>
        <authorList>
            <person name="Herrera S."/>
            <person name="Cordes E."/>
        </authorList>
    </citation>
    <scope>NUCLEOTIDE SEQUENCE</scope>
    <source>
        <strain evidence="2">USNM1676648</strain>
        <tissue evidence="2">Polyp</tissue>
    </source>
</reference>
<evidence type="ECO:0000313" key="3">
    <source>
        <dbReference type="Proteomes" id="UP001163046"/>
    </source>
</evidence>